<sequence length="201" mass="22665">MASKVSSNGAKYLHGPQPTKEDIFLAALASSSTTTRATNPDHNAHYTCFCGLMHVSTGAAIGAVLEILICMFYLTLTILKFGDTHNYIGSRTLNTIVVGITILLDIGLICGIKFSKPWLFVVHVIWHSLLLVLMSLLTVSLGMQFHEYYNSYTQRKEQYELEYCLFTGIANDSSDVDHDGHFAYDRQKFLHTQRQKWSIKH</sequence>
<accession>A0A915HM73</accession>
<feature type="transmembrane region" description="Helical" evidence="1">
    <location>
        <begin position="59"/>
        <end position="81"/>
    </location>
</feature>
<dbReference type="WBParaSite" id="nRc.2.0.1.t03068-RA">
    <property type="protein sequence ID" value="nRc.2.0.1.t03068-RA"/>
    <property type="gene ID" value="nRc.2.0.1.g03068"/>
</dbReference>
<dbReference type="AlphaFoldDB" id="A0A915HM73"/>
<proteinExistence type="predicted"/>
<feature type="transmembrane region" description="Helical" evidence="1">
    <location>
        <begin position="93"/>
        <end position="114"/>
    </location>
</feature>
<dbReference type="Proteomes" id="UP000887565">
    <property type="component" value="Unplaced"/>
</dbReference>
<evidence type="ECO:0000313" key="2">
    <source>
        <dbReference type="Proteomes" id="UP000887565"/>
    </source>
</evidence>
<keyword evidence="1" id="KW-1133">Transmembrane helix</keyword>
<keyword evidence="1" id="KW-0812">Transmembrane</keyword>
<name>A0A915HM73_ROMCU</name>
<keyword evidence="2" id="KW-1185">Reference proteome</keyword>
<feature type="transmembrane region" description="Helical" evidence="1">
    <location>
        <begin position="120"/>
        <end position="141"/>
    </location>
</feature>
<reference evidence="3" key="1">
    <citation type="submission" date="2022-11" db="UniProtKB">
        <authorList>
            <consortium name="WormBaseParasite"/>
        </authorList>
    </citation>
    <scope>IDENTIFICATION</scope>
</reference>
<evidence type="ECO:0000313" key="3">
    <source>
        <dbReference type="WBParaSite" id="nRc.2.0.1.t03068-RA"/>
    </source>
</evidence>
<organism evidence="2 3">
    <name type="scientific">Romanomermis culicivorax</name>
    <name type="common">Nematode worm</name>
    <dbReference type="NCBI Taxonomy" id="13658"/>
    <lineage>
        <taxon>Eukaryota</taxon>
        <taxon>Metazoa</taxon>
        <taxon>Ecdysozoa</taxon>
        <taxon>Nematoda</taxon>
        <taxon>Enoplea</taxon>
        <taxon>Dorylaimia</taxon>
        <taxon>Mermithida</taxon>
        <taxon>Mermithoidea</taxon>
        <taxon>Mermithidae</taxon>
        <taxon>Romanomermis</taxon>
    </lineage>
</organism>
<protein>
    <submittedName>
        <fullName evidence="3">Uncharacterized protein</fullName>
    </submittedName>
</protein>
<evidence type="ECO:0000256" key="1">
    <source>
        <dbReference type="SAM" id="Phobius"/>
    </source>
</evidence>
<keyword evidence="1" id="KW-0472">Membrane</keyword>